<dbReference type="AlphaFoldDB" id="A0A518HR09"/>
<evidence type="ECO:0000256" key="1">
    <source>
        <dbReference type="ARBA" id="ARBA00022801"/>
    </source>
</evidence>
<sequence>MTTPVPSYLRLHLGDDAHAATRHGHSSSDQFWSAFSAATGWRIDHRHKNDDVEVLPAVQMDVMADDPAQSQPPVVKENATELASVARAMSKEIDELQSLVRRQEIELASQATVQFSPQRSEAASEAVQLTLQRAIQAMGFDAAAIYMLDDETQYLNTRAVVGLPSERLSSEPRMLRGSRADLEAMVQDAVLMEDLRGIAAETWTPPEPFGAAVCTAIFKGDLPIGTLWLFADEPRQLDQSFSAIAQMTSAQITLELSSAATVRREERNRHAVEAIADIAAWQYSSLPIGNVLAPGWLVDGMIESPHDWSTGWHVWDVLPDGSLILAMAEALDRRAGGAMIAATARAALTAHSGYQHTPQQMLQRIGDTLWETNTADQLVSLLYARINPETGEGEVASAGEVSGLIAGKYGYRPLTQTGGRPLAAAMDVECFESTFHLAEGETLVTFGQGLALDGISQELVGCCMRSAMQTDENPLAVLRREMAGFPNRHERGLLSLSRRRG</sequence>
<gene>
    <name evidence="3" type="ORF">Enr13x_31340</name>
</gene>
<evidence type="ECO:0000313" key="3">
    <source>
        <dbReference type="EMBL" id="QDV43279.1"/>
    </source>
</evidence>
<dbReference type="Pfam" id="PF07228">
    <property type="entry name" value="SpoIIE"/>
    <property type="match status" value="1"/>
</dbReference>
<dbReference type="SUPFAM" id="SSF55781">
    <property type="entry name" value="GAF domain-like"/>
    <property type="match status" value="1"/>
</dbReference>
<dbReference type="Pfam" id="PF13185">
    <property type="entry name" value="GAF_2"/>
    <property type="match status" value="1"/>
</dbReference>
<dbReference type="GO" id="GO:0016791">
    <property type="term" value="F:phosphatase activity"/>
    <property type="evidence" value="ECO:0007669"/>
    <property type="project" value="TreeGrafter"/>
</dbReference>
<keyword evidence="4" id="KW-1185">Reference proteome</keyword>
<accession>A0A518HR09</accession>
<dbReference type="Proteomes" id="UP000319004">
    <property type="component" value="Chromosome"/>
</dbReference>
<dbReference type="PANTHER" id="PTHR43156:SF2">
    <property type="entry name" value="STAGE II SPORULATION PROTEIN E"/>
    <property type="match status" value="1"/>
</dbReference>
<dbReference type="EMBL" id="CP037423">
    <property type="protein sequence ID" value="QDV43279.1"/>
    <property type="molecule type" value="Genomic_DNA"/>
</dbReference>
<dbReference type="InterPro" id="IPR001932">
    <property type="entry name" value="PPM-type_phosphatase-like_dom"/>
</dbReference>
<dbReference type="InterPro" id="IPR036457">
    <property type="entry name" value="PPM-type-like_dom_sf"/>
</dbReference>
<evidence type="ECO:0000313" key="4">
    <source>
        <dbReference type="Proteomes" id="UP000319004"/>
    </source>
</evidence>
<dbReference type="InterPro" id="IPR003018">
    <property type="entry name" value="GAF"/>
</dbReference>
<dbReference type="Gene3D" id="3.60.40.10">
    <property type="entry name" value="PPM-type phosphatase domain"/>
    <property type="match status" value="1"/>
</dbReference>
<organism evidence="3 4">
    <name type="scientific">Stieleria neptunia</name>
    <dbReference type="NCBI Taxonomy" id="2527979"/>
    <lineage>
        <taxon>Bacteria</taxon>
        <taxon>Pseudomonadati</taxon>
        <taxon>Planctomycetota</taxon>
        <taxon>Planctomycetia</taxon>
        <taxon>Pirellulales</taxon>
        <taxon>Pirellulaceae</taxon>
        <taxon>Stieleria</taxon>
    </lineage>
</organism>
<keyword evidence="1" id="KW-0378">Hydrolase</keyword>
<dbReference type="RefSeq" id="WP_145387289.1">
    <property type="nucleotide sequence ID" value="NZ_CP037423.1"/>
</dbReference>
<name>A0A518HR09_9BACT</name>
<dbReference type="Gene3D" id="3.30.450.40">
    <property type="match status" value="1"/>
</dbReference>
<dbReference type="InterPro" id="IPR029016">
    <property type="entry name" value="GAF-like_dom_sf"/>
</dbReference>
<protein>
    <submittedName>
        <fullName evidence="3">Stage II sporulation protein E (SpoIIE)</fullName>
    </submittedName>
</protein>
<dbReference type="SMART" id="SM00065">
    <property type="entry name" value="GAF"/>
    <property type="match status" value="1"/>
</dbReference>
<dbReference type="KEGG" id="snep:Enr13x_31340"/>
<feature type="domain" description="GAF" evidence="2">
    <location>
        <begin position="122"/>
        <end position="266"/>
    </location>
</feature>
<reference evidence="3 4" key="1">
    <citation type="submission" date="2019-03" db="EMBL/GenBank/DDBJ databases">
        <title>Deep-cultivation of Planctomycetes and their phenomic and genomic characterization uncovers novel biology.</title>
        <authorList>
            <person name="Wiegand S."/>
            <person name="Jogler M."/>
            <person name="Boedeker C."/>
            <person name="Pinto D."/>
            <person name="Vollmers J."/>
            <person name="Rivas-Marin E."/>
            <person name="Kohn T."/>
            <person name="Peeters S.H."/>
            <person name="Heuer A."/>
            <person name="Rast P."/>
            <person name="Oberbeckmann S."/>
            <person name="Bunk B."/>
            <person name="Jeske O."/>
            <person name="Meyerdierks A."/>
            <person name="Storesund J.E."/>
            <person name="Kallscheuer N."/>
            <person name="Luecker S."/>
            <person name="Lage O.M."/>
            <person name="Pohl T."/>
            <person name="Merkel B.J."/>
            <person name="Hornburger P."/>
            <person name="Mueller R.-W."/>
            <person name="Bruemmer F."/>
            <person name="Labrenz M."/>
            <person name="Spormann A.M."/>
            <person name="Op den Camp H."/>
            <person name="Overmann J."/>
            <person name="Amann R."/>
            <person name="Jetten M.S.M."/>
            <person name="Mascher T."/>
            <person name="Medema M.H."/>
            <person name="Devos D.P."/>
            <person name="Kaster A.-K."/>
            <person name="Ovreas L."/>
            <person name="Rohde M."/>
            <person name="Galperin M.Y."/>
            <person name="Jogler C."/>
        </authorList>
    </citation>
    <scope>NUCLEOTIDE SEQUENCE [LARGE SCALE GENOMIC DNA]</scope>
    <source>
        <strain evidence="3 4">Enr13</strain>
    </source>
</reference>
<dbReference type="InterPro" id="IPR052016">
    <property type="entry name" value="Bact_Sigma-Reg"/>
</dbReference>
<evidence type="ECO:0000259" key="2">
    <source>
        <dbReference type="SMART" id="SM00065"/>
    </source>
</evidence>
<dbReference type="OrthoDB" id="250169at2"/>
<dbReference type="PANTHER" id="PTHR43156">
    <property type="entry name" value="STAGE II SPORULATION PROTEIN E-RELATED"/>
    <property type="match status" value="1"/>
</dbReference>
<proteinExistence type="predicted"/>